<evidence type="ECO:0000313" key="5">
    <source>
        <dbReference type="Proteomes" id="UP000197003"/>
    </source>
</evidence>
<dbReference type="InterPro" id="IPR016194">
    <property type="entry name" value="SPOC-like_C_dom_sf"/>
</dbReference>
<dbReference type="SMART" id="SM00559">
    <property type="entry name" value="Ku78"/>
    <property type="match status" value="1"/>
</dbReference>
<keyword evidence="2" id="KW-0233">DNA recombination</keyword>
<dbReference type="FunFam" id="2.40.290.10:FF:000004">
    <property type="entry name" value="Non-homologous end joining protein Ku"/>
    <property type="match status" value="1"/>
</dbReference>
<dbReference type="GO" id="GO:0006303">
    <property type="term" value="P:double-strand break repair via nonhomologous end joining"/>
    <property type="evidence" value="ECO:0007669"/>
    <property type="project" value="UniProtKB-UniRule"/>
</dbReference>
<dbReference type="GO" id="GO:0006310">
    <property type="term" value="P:DNA recombination"/>
    <property type="evidence" value="ECO:0007669"/>
    <property type="project" value="UniProtKB-KW"/>
</dbReference>
<dbReference type="InterPro" id="IPR009187">
    <property type="entry name" value="Prok_Ku"/>
</dbReference>
<dbReference type="CDD" id="cd00789">
    <property type="entry name" value="KU_like"/>
    <property type="match status" value="1"/>
</dbReference>
<evidence type="ECO:0000256" key="1">
    <source>
        <dbReference type="ARBA" id="ARBA00023125"/>
    </source>
</evidence>
<sequence>MAASIWKGSISFGLLNIPVSLQSAQSEKEVHFSMLDKKDLSRIRYLKVSAKTGKEVPSDRIVKGYEYQSGRYVIMTEAELKKANVKATQTIDIEDFVLLDEVDPMFFDRPYYLVPQKGAEKGYYLLRDALEGTRKVAIGKLVIRIKQHLALIMPRGPYLVLELLRFSHEVKSEKQVHFLTASAKKPSYSPKELKMAEELVEGMTSEWKPEQYKDTYYQDVMKTIQRKVKGGQGHRVSEAKEEKIATTDNVIDLMPLLQKSLMAKKKTSRRKTRARA</sequence>
<dbReference type="InterPro" id="IPR006164">
    <property type="entry name" value="DNA_bd_Ku70/Ku80"/>
</dbReference>
<evidence type="ECO:0000313" key="4">
    <source>
        <dbReference type="EMBL" id="ASD63501.1"/>
    </source>
</evidence>
<proteinExistence type="inferred from homology"/>
<dbReference type="PIRSF" id="PIRSF006493">
    <property type="entry name" value="Prok_Ku"/>
    <property type="match status" value="1"/>
</dbReference>
<dbReference type="EMBL" id="CP020946">
    <property type="protein sequence ID" value="ASD63501.1"/>
    <property type="molecule type" value="Genomic_DNA"/>
</dbReference>
<comment type="function">
    <text evidence="2">With LigD forms a non-homologous end joining (NHEJ) DNA repair enzyme, which repairs dsDNA breaks with reduced fidelity. Binds linear dsDNA with 5'- and 3'- overhangs but not closed circular dsDNA nor ssDNA. Recruits and stimulates the ligase activity of LigD.</text>
</comment>
<dbReference type="Pfam" id="PF02735">
    <property type="entry name" value="Ku"/>
    <property type="match status" value="1"/>
</dbReference>
<dbReference type="SUPFAM" id="SSF100939">
    <property type="entry name" value="SPOC domain-like"/>
    <property type="match status" value="1"/>
</dbReference>
<keyword evidence="2" id="KW-0234">DNA repair</keyword>
<dbReference type="Gene3D" id="2.40.290.10">
    <property type="match status" value="1"/>
</dbReference>
<reference evidence="4 5" key="1">
    <citation type="submission" date="2017-04" db="EMBL/GenBank/DDBJ databases">
        <title>Whole genome sequence of Bdellovibrio bacteriovorus strain SSB218315.</title>
        <authorList>
            <person name="Oyedara O."/>
            <person name="Rodriguez-Perez M.A."/>
        </authorList>
    </citation>
    <scope>NUCLEOTIDE SEQUENCE [LARGE SCALE GENOMIC DNA]</scope>
    <source>
        <strain evidence="4 5">SSB218315</strain>
    </source>
</reference>
<dbReference type="HAMAP" id="MF_01875">
    <property type="entry name" value="Prokaryotic_Ku"/>
    <property type="match status" value="1"/>
</dbReference>
<accession>A0A1Z3N7V6</accession>
<dbReference type="NCBIfam" id="TIGR02772">
    <property type="entry name" value="Ku_bact"/>
    <property type="match status" value="1"/>
</dbReference>
<evidence type="ECO:0000256" key="2">
    <source>
        <dbReference type="HAMAP-Rule" id="MF_01875"/>
    </source>
</evidence>
<dbReference type="PANTHER" id="PTHR41251">
    <property type="entry name" value="NON-HOMOLOGOUS END JOINING PROTEIN KU"/>
    <property type="match status" value="1"/>
</dbReference>
<feature type="domain" description="Ku" evidence="3">
    <location>
        <begin position="53"/>
        <end position="181"/>
    </location>
</feature>
<comment type="subunit">
    <text evidence="2">Homodimer. Interacts with LigD.</text>
</comment>
<organism evidence="4 5">
    <name type="scientific">Bdellovibrio bacteriovorus</name>
    <dbReference type="NCBI Taxonomy" id="959"/>
    <lineage>
        <taxon>Bacteria</taxon>
        <taxon>Pseudomonadati</taxon>
        <taxon>Bdellovibrionota</taxon>
        <taxon>Bdellovibrionia</taxon>
        <taxon>Bdellovibrionales</taxon>
        <taxon>Pseudobdellovibrionaceae</taxon>
        <taxon>Bdellovibrio</taxon>
    </lineage>
</organism>
<protein>
    <recommendedName>
        <fullName evidence="2">Non-homologous end joining protein Ku</fullName>
    </recommendedName>
</protein>
<evidence type="ECO:0000259" key="3">
    <source>
        <dbReference type="SMART" id="SM00559"/>
    </source>
</evidence>
<dbReference type="OrthoDB" id="9795084at2"/>
<dbReference type="Proteomes" id="UP000197003">
    <property type="component" value="Chromosome"/>
</dbReference>
<keyword evidence="1 2" id="KW-0238">DNA-binding</keyword>
<dbReference type="PANTHER" id="PTHR41251:SF1">
    <property type="entry name" value="NON-HOMOLOGOUS END JOINING PROTEIN KU"/>
    <property type="match status" value="1"/>
</dbReference>
<keyword evidence="2" id="KW-0227">DNA damage</keyword>
<dbReference type="RefSeq" id="WP_088565037.1">
    <property type="nucleotide sequence ID" value="NZ_CP020946.1"/>
</dbReference>
<name>A0A1Z3N7V6_BDEBC</name>
<dbReference type="AlphaFoldDB" id="A0A1Z3N7V6"/>
<comment type="similarity">
    <text evidence="2">Belongs to the prokaryotic Ku family.</text>
</comment>
<dbReference type="GO" id="GO:0003690">
    <property type="term" value="F:double-stranded DNA binding"/>
    <property type="evidence" value="ECO:0007669"/>
    <property type="project" value="UniProtKB-UniRule"/>
</dbReference>
<gene>
    <name evidence="2" type="primary">ku</name>
    <name evidence="4" type="ORF">B9G79_07915</name>
</gene>